<organism evidence="3 4">
    <name type="scientific">Rhodopseudomonas pentothenatexigens</name>
    <dbReference type="NCBI Taxonomy" id="999699"/>
    <lineage>
        <taxon>Bacteria</taxon>
        <taxon>Pseudomonadati</taxon>
        <taxon>Pseudomonadota</taxon>
        <taxon>Alphaproteobacteria</taxon>
        <taxon>Hyphomicrobiales</taxon>
        <taxon>Nitrobacteraceae</taxon>
        <taxon>Rhodopseudomonas</taxon>
    </lineage>
</organism>
<sequence>MSKPDLHGMATPDLVALFAKVTVDQDEALLGNQIAKFNRLYGVMAEIADELKSRDGDQRTALLSLFEYPNMQVRLQAAKLTLAVAPVEARRQLEAIASSKWFPQAGDAGMCLSFLDDGTFKPK</sequence>
<dbReference type="InterPro" id="IPR016024">
    <property type="entry name" value="ARM-type_fold"/>
</dbReference>
<keyword evidence="5" id="KW-1185">Reference proteome</keyword>
<accession>A0A336JKY1</accession>
<dbReference type="Proteomes" id="UP000252631">
    <property type="component" value="Unassembled WGS sequence"/>
</dbReference>
<proteinExistence type="predicted"/>
<dbReference type="InterPro" id="IPR042236">
    <property type="entry name" value="PI3K_accessory_sf"/>
</dbReference>
<dbReference type="Proteomes" id="UP000256343">
    <property type="component" value="Unassembled WGS sequence"/>
</dbReference>
<dbReference type="SUPFAM" id="SSF48371">
    <property type="entry name" value="ARM repeat"/>
    <property type="match status" value="1"/>
</dbReference>
<evidence type="ECO:0000313" key="4">
    <source>
        <dbReference type="Proteomes" id="UP000252631"/>
    </source>
</evidence>
<dbReference type="Pfam" id="PF09450">
    <property type="entry name" value="DUF2019"/>
    <property type="match status" value="1"/>
</dbReference>
<evidence type="ECO:0000259" key="1">
    <source>
        <dbReference type="Pfam" id="PF09450"/>
    </source>
</evidence>
<gene>
    <name evidence="2" type="ORF">BJ125_106160</name>
    <name evidence="3" type="ORF">SAMN05892882_106160</name>
</gene>
<dbReference type="InterPro" id="IPR018568">
    <property type="entry name" value="DUF2019"/>
</dbReference>
<dbReference type="AlphaFoldDB" id="A0A336JKY1"/>
<evidence type="ECO:0000313" key="3">
    <source>
        <dbReference type="EMBL" id="SSW90335.1"/>
    </source>
</evidence>
<dbReference type="RefSeq" id="WP_114357427.1">
    <property type="nucleotide sequence ID" value="NZ_QRDT01000006.1"/>
</dbReference>
<dbReference type="OrthoDB" id="7963325at2"/>
<protein>
    <submittedName>
        <fullName evidence="3">Uncharacterized protein DUF2019</fullName>
    </submittedName>
</protein>
<name>A0A336JKY1_9BRAD</name>
<evidence type="ECO:0000313" key="2">
    <source>
        <dbReference type="EMBL" id="RED37835.1"/>
    </source>
</evidence>
<dbReference type="Gene3D" id="1.25.40.70">
    <property type="entry name" value="Phosphatidylinositol 3-kinase, accessory domain (PIK)"/>
    <property type="match status" value="1"/>
</dbReference>
<reference evidence="3 4" key="1">
    <citation type="submission" date="2017-08" db="EMBL/GenBank/DDBJ databases">
        <authorList>
            <person name="de Groot N.N."/>
        </authorList>
    </citation>
    <scope>NUCLEOTIDE SEQUENCE [LARGE SCALE GENOMIC DNA]</scope>
    <source>
        <strain evidence="3 4">JA575</strain>
    </source>
</reference>
<feature type="domain" description="DUF2019" evidence="1">
    <location>
        <begin position="13"/>
        <end position="116"/>
    </location>
</feature>
<dbReference type="EMBL" id="QRDT01000006">
    <property type="protein sequence ID" value="RED37835.1"/>
    <property type="molecule type" value="Genomic_DNA"/>
</dbReference>
<dbReference type="EMBL" id="UFQQ01000006">
    <property type="protein sequence ID" value="SSW90335.1"/>
    <property type="molecule type" value="Genomic_DNA"/>
</dbReference>
<reference evidence="2 5" key="2">
    <citation type="submission" date="2018-07" db="EMBL/GenBank/DDBJ databases">
        <title>Genomic Encyclopedia of Archaeal and Bacterial Type Strains, Phase II (KMG-II): from individual species to whole genera.</title>
        <authorList>
            <person name="Goeker M."/>
        </authorList>
    </citation>
    <scope>NUCLEOTIDE SEQUENCE [LARGE SCALE GENOMIC DNA]</scope>
    <source>
        <strain evidence="2 5">JA575</strain>
    </source>
</reference>
<evidence type="ECO:0000313" key="5">
    <source>
        <dbReference type="Proteomes" id="UP000256343"/>
    </source>
</evidence>